<organism evidence="1 2">
    <name type="scientific">Dryococelus australis</name>
    <dbReference type="NCBI Taxonomy" id="614101"/>
    <lineage>
        <taxon>Eukaryota</taxon>
        <taxon>Metazoa</taxon>
        <taxon>Ecdysozoa</taxon>
        <taxon>Arthropoda</taxon>
        <taxon>Hexapoda</taxon>
        <taxon>Insecta</taxon>
        <taxon>Pterygota</taxon>
        <taxon>Neoptera</taxon>
        <taxon>Polyneoptera</taxon>
        <taxon>Phasmatodea</taxon>
        <taxon>Verophasmatodea</taxon>
        <taxon>Anareolatae</taxon>
        <taxon>Phasmatidae</taxon>
        <taxon>Eurycanthinae</taxon>
        <taxon>Dryococelus</taxon>
    </lineage>
</organism>
<sequence>MMVQKVVGLLDNRCEGTKVELKMNALQAVHYIAAAWKKVTSMTIANCFAKCGVSCETPSSCVEEDNPEFDDEFKKLDKINFGFSVYASYDEEVAACGIQSVEALCDAKQTVKDSSGEES</sequence>
<proteinExistence type="predicted"/>
<dbReference type="Proteomes" id="UP001159363">
    <property type="component" value="Chromosome 8"/>
</dbReference>
<comment type="caution">
    <text evidence="1">The sequence shown here is derived from an EMBL/GenBank/DDBJ whole genome shotgun (WGS) entry which is preliminary data.</text>
</comment>
<evidence type="ECO:0008006" key="3">
    <source>
        <dbReference type="Google" id="ProtNLM"/>
    </source>
</evidence>
<keyword evidence="2" id="KW-1185">Reference proteome</keyword>
<evidence type="ECO:0000313" key="1">
    <source>
        <dbReference type="EMBL" id="KAJ8875091.1"/>
    </source>
</evidence>
<evidence type="ECO:0000313" key="2">
    <source>
        <dbReference type="Proteomes" id="UP001159363"/>
    </source>
</evidence>
<name>A0ABQ9GSV8_9NEOP</name>
<accession>A0ABQ9GSV8</accession>
<dbReference type="EMBL" id="JARBHB010000009">
    <property type="protein sequence ID" value="KAJ8875091.1"/>
    <property type="molecule type" value="Genomic_DNA"/>
</dbReference>
<protein>
    <recommendedName>
        <fullName evidence="3">DDE-1 domain-containing protein</fullName>
    </recommendedName>
</protein>
<gene>
    <name evidence="1" type="ORF">PR048_022982</name>
</gene>
<reference evidence="1 2" key="1">
    <citation type="submission" date="2023-02" db="EMBL/GenBank/DDBJ databases">
        <title>LHISI_Scaffold_Assembly.</title>
        <authorList>
            <person name="Stuart O.P."/>
            <person name="Cleave R."/>
            <person name="Magrath M.J.L."/>
            <person name="Mikheyev A.S."/>
        </authorList>
    </citation>
    <scope>NUCLEOTIDE SEQUENCE [LARGE SCALE GENOMIC DNA]</scope>
    <source>
        <strain evidence="1">Daus_M_001</strain>
        <tissue evidence="1">Leg muscle</tissue>
    </source>
</reference>